<evidence type="ECO:0000313" key="8">
    <source>
        <dbReference type="Proteomes" id="UP000188181"/>
    </source>
</evidence>
<dbReference type="EC" id="5.4.99.-" evidence="5"/>
<dbReference type="InterPro" id="IPR050188">
    <property type="entry name" value="RluA_PseudoU_synthase"/>
</dbReference>
<dbReference type="Pfam" id="PF01479">
    <property type="entry name" value="S4"/>
    <property type="match status" value="1"/>
</dbReference>
<comment type="catalytic activity">
    <reaction evidence="5">
        <text>a uridine in RNA = a pseudouridine in RNA</text>
        <dbReference type="Rhea" id="RHEA:48348"/>
        <dbReference type="Rhea" id="RHEA-COMP:12068"/>
        <dbReference type="Rhea" id="RHEA-COMP:12069"/>
        <dbReference type="ChEBI" id="CHEBI:65314"/>
        <dbReference type="ChEBI" id="CHEBI:65315"/>
    </reaction>
</comment>
<comment type="similarity">
    <text evidence="1 5">Belongs to the pseudouridine synthase RluA family.</text>
</comment>
<dbReference type="PANTHER" id="PTHR21600:SF44">
    <property type="entry name" value="RIBOSOMAL LARGE SUBUNIT PSEUDOURIDINE SYNTHASE D"/>
    <property type="match status" value="1"/>
</dbReference>
<evidence type="ECO:0000256" key="4">
    <source>
        <dbReference type="PROSITE-ProRule" id="PRU00182"/>
    </source>
</evidence>
<evidence type="ECO:0000256" key="3">
    <source>
        <dbReference type="PIRSR" id="PIRSR606225-1"/>
    </source>
</evidence>
<keyword evidence="8" id="KW-1185">Reference proteome</keyword>
<dbReference type="AlphaFoldDB" id="A0A1R7T663"/>
<evidence type="ECO:0000256" key="1">
    <source>
        <dbReference type="ARBA" id="ARBA00010876"/>
    </source>
</evidence>
<dbReference type="PANTHER" id="PTHR21600">
    <property type="entry name" value="MITOCHONDRIAL RNA PSEUDOURIDINE SYNTHASE"/>
    <property type="match status" value="1"/>
</dbReference>
<dbReference type="SUPFAM" id="SSF55174">
    <property type="entry name" value="Alpha-L RNA-binding motif"/>
    <property type="match status" value="1"/>
</dbReference>
<dbReference type="SMART" id="SM00363">
    <property type="entry name" value="S4"/>
    <property type="match status" value="1"/>
</dbReference>
<evidence type="ECO:0000256" key="5">
    <source>
        <dbReference type="RuleBase" id="RU362028"/>
    </source>
</evidence>
<dbReference type="PROSITE" id="PS50889">
    <property type="entry name" value="S4"/>
    <property type="match status" value="1"/>
</dbReference>
<evidence type="ECO:0000259" key="6">
    <source>
        <dbReference type="SMART" id="SM00363"/>
    </source>
</evidence>
<sequence length="329" mass="37456">MSVSADNSGSDMRFGEHLVIKVGPKYSDIRLDKYLGKRFGQLSRAKLQRIIRSQKIIVNGTRAKPSRKVNWQDTIELDLPDRELLSEEMPLNIIYEDEAIIVINKQPGRIIHPGRGNPSGTILNGLIHYAKFEAGDDGEPAFEPGVIHRLDRETSGTIIFSKNSRINDAVSEQFRRRTVGKEYIALVHGEPSPPQGLIDKPIGPDRKFIEKYAVTDTGRSARTRYRLRESFKTHSLVEIQLETGRTHQIRVHLADMGHPLAADEMYGGTPIYRGRFQPSLEPDYIINRVALHSWRLEIDHPLTGKRIHFESPLPADMLEAIQYLKNRQL</sequence>
<organism evidence="7 8">
    <name type="scientific">Limihaloglobus sulfuriphilus</name>
    <dbReference type="NCBI Taxonomy" id="1851148"/>
    <lineage>
        <taxon>Bacteria</taxon>
        <taxon>Pseudomonadati</taxon>
        <taxon>Planctomycetota</taxon>
        <taxon>Phycisphaerae</taxon>
        <taxon>Sedimentisphaerales</taxon>
        <taxon>Sedimentisphaeraceae</taxon>
        <taxon>Limihaloglobus</taxon>
    </lineage>
</organism>
<dbReference type="GO" id="GO:0120159">
    <property type="term" value="F:rRNA pseudouridine synthase activity"/>
    <property type="evidence" value="ECO:0007669"/>
    <property type="project" value="UniProtKB-ARBA"/>
</dbReference>
<dbReference type="InterPro" id="IPR006145">
    <property type="entry name" value="PsdUridine_synth_RsuA/RluA"/>
</dbReference>
<dbReference type="OrthoDB" id="9784108at2"/>
<evidence type="ECO:0000313" key="7">
    <source>
        <dbReference type="EMBL" id="AQQ72383.1"/>
    </source>
</evidence>
<gene>
    <name evidence="7" type="primary">rluD_3</name>
    <name evidence="7" type="ORF">SMSP2_02766</name>
</gene>
<dbReference type="Gene3D" id="3.30.2350.10">
    <property type="entry name" value="Pseudouridine synthase"/>
    <property type="match status" value="1"/>
</dbReference>
<dbReference type="SUPFAM" id="SSF55120">
    <property type="entry name" value="Pseudouridine synthase"/>
    <property type="match status" value="1"/>
</dbReference>
<dbReference type="InterPro" id="IPR002942">
    <property type="entry name" value="S4_RNA-bd"/>
</dbReference>
<dbReference type="Pfam" id="PF00849">
    <property type="entry name" value="PseudoU_synth_2"/>
    <property type="match status" value="1"/>
</dbReference>
<protein>
    <recommendedName>
        <fullName evidence="5">Pseudouridine synthase</fullName>
        <ecNumber evidence="5">5.4.99.-</ecNumber>
    </recommendedName>
</protein>
<feature type="active site" evidence="3">
    <location>
        <position position="151"/>
    </location>
</feature>
<name>A0A1R7T663_9BACT</name>
<dbReference type="Gene3D" id="3.10.290.10">
    <property type="entry name" value="RNA-binding S4 domain"/>
    <property type="match status" value="1"/>
</dbReference>
<comment type="function">
    <text evidence="5">Responsible for synthesis of pseudouridine from uracil.</text>
</comment>
<keyword evidence="2 5" id="KW-0413">Isomerase</keyword>
<dbReference type="KEGG" id="pbas:SMSP2_02766"/>
<feature type="domain" description="RNA-binding S4" evidence="6">
    <location>
        <begin position="29"/>
        <end position="94"/>
    </location>
</feature>
<dbReference type="InterPro" id="IPR036986">
    <property type="entry name" value="S4_RNA-bd_sf"/>
</dbReference>
<dbReference type="GO" id="GO:0003723">
    <property type="term" value="F:RNA binding"/>
    <property type="evidence" value="ECO:0007669"/>
    <property type="project" value="UniProtKB-KW"/>
</dbReference>
<dbReference type="InterPro" id="IPR020103">
    <property type="entry name" value="PsdUridine_synth_cat_dom_sf"/>
</dbReference>
<dbReference type="CDD" id="cd00165">
    <property type="entry name" value="S4"/>
    <property type="match status" value="1"/>
</dbReference>
<dbReference type="Proteomes" id="UP000188181">
    <property type="component" value="Chromosome"/>
</dbReference>
<dbReference type="STRING" id="1851148.SMSP2_02766"/>
<dbReference type="CDD" id="cd02869">
    <property type="entry name" value="PseudoU_synth_RluA_like"/>
    <property type="match status" value="1"/>
</dbReference>
<proteinExistence type="inferred from homology"/>
<dbReference type="RefSeq" id="WP_146684578.1">
    <property type="nucleotide sequence ID" value="NZ_CP019646.1"/>
</dbReference>
<accession>A0A1R7T663</accession>
<evidence type="ECO:0000256" key="2">
    <source>
        <dbReference type="ARBA" id="ARBA00023235"/>
    </source>
</evidence>
<keyword evidence="4" id="KW-0694">RNA-binding</keyword>
<dbReference type="NCBIfam" id="TIGR00005">
    <property type="entry name" value="rluA_subfam"/>
    <property type="match status" value="1"/>
</dbReference>
<dbReference type="EMBL" id="CP019646">
    <property type="protein sequence ID" value="AQQ72383.1"/>
    <property type="molecule type" value="Genomic_DNA"/>
</dbReference>
<dbReference type="GO" id="GO:0000455">
    <property type="term" value="P:enzyme-directed rRNA pseudouridine synthesis"/>
    <property type="evidence" value="ECO:0007669"/>
    <property type="project" value="UniProtKB-ARBA"/>
</dbReference>
<dbReference type="InterPro" id="IPR006225">
    <property type="entry name" value="PsdUridine_synth_RluC/D"/>
</dbReference>
<reference evidence="8" key="1">
    <citation type="submission" date="2017-02" db="EMBL/GenBank/DDBJ databases">
        <title>Comparative genomics and description of representatives of a novel lineage of planctomycetes thriving in anoxic sediments.</title>
        <authorList>
            <person name="Spring S."/>
            <person name="Bunk B."/>
            <person name="Sproer C."/>
        </authorList>
    </citation>
    <scope>NUCLEOTIDE SEQUENCE [LARGE SCALE GENOMIC DNA]</scope>
    <source>
        <strain evidence="8">SM-Chi-D1</strain>
    </source>
</reference>